<feature type="transmembrane region" description="Helical" evidence="1">
    <location>
        <begin position="34"/>
        <end position="56"/>
    </location>
</feature>
<organism evidence="2 3">
    <name type="scientific">Acetivibrio thermocellus AD2</name>
    <dbReference type="NCBI Taxonomy" id="1138384"/>
    <lineage>
        <taxon>Bacteria</taxon>
        <taxon>Bacillati</taxon>
        <taxon>Bacillota</taxon>
        <taxon>Clostridia</taxon>
        <taxon>Eubacteriales</taxon>
        <taxon>Oscillospiraceae</taxon>
        <taxon>Acetivibrio</taxon>
    </lineage>
</organism>
<protein>
    <submittedName>
        <fullName evidence="2">Uncharacterized protein</fullName>
    </submittedName>
</protein>
<dbReference type="EMBL" id="PDBW01000001">
    <property type="protein sequence ID" value="PFH03119.1"/>
    <property type="molecule type" value="Genomic_DNA"/>
</dbReference>
<evidence type="ECO:0000313" key="2">
    <source>
        <dbReference type="EMBL" id="PFH03119.1"/>
    </source>
</evidence>
<evidence type="ECO:0000313" key="3">
    <source>
        <dbReference type="Proteomes" id="UP000223596"/>
    </source>
</evidence>
<feature type="transmembrane region" description="Helical" evidence="1">
    <location>
        <begin position="68"/>
        <end position="88"/>
    </location>
</feature>
<sequence>MLGLILGTITLILSVLLAVAIHSFTSFDVMSFSVFYIIPMGSICIGTIACLGYYLGLFASNKKVSPNLFMIGLLIPILSYIRCSIRLLCHSVFG</sequence>
<dbReference type="Proteomes" id="UP000223596">
    <property type="component" value="Unassembled WGS sequence"/>
</dbReference>
<reference evidence="2 3" key="1">
    <citation type="submission" date="2017-09" db="EMBL/GenBank/DDBJ databases">
        <title>Evaluation of Pacific Biosciences Sequencing Technology to Finishing C. thermocellum Genome Sequences.</title>
        <authorList>
            <person name="Brown S."/>
        </authorList>
    </citation>
    <scope>NUCLEOTIDE SEQUENCE [LARGE SCALE GENOMIC DNA]</scope>
    <source>
        <strain evidence="2 3">AD2</strain>
    </source>
</reference>
<keyword evidence="1" id="KW-0472">Membrane</keyword>
<proteinExistence type="predicted"/>
<keyword evidence="1" id="KW-1133">Transmembrane helix</keyword>
<evidence type="ECO:0000256" key="1">
    <source>
        <dbReference type="SAM" id="Phobius"/>
    </source>
</evidence>
<accession>A0AB36TGT5</accession>
<keyword evidence="1" id="KW-0812">Transmembrane</keyword>
<name>A0AB36TGT5_ACETH</name>
<dbReference type="AlphaFoldDB" id="A0AB36TGT5"/>
<comment type="caution">
    <text evidence="2">The sequence shown here is derived from an EMBL/GenBank/DDBJ whole genome shotgun (WGS) entry which is preliminary data.</text>
</comment>
<gene>
    <name evidence="2" type="ORF">M972_111915</name>
</gene>